<dbReference type="OrthoDB" id="9794483at2"/>
<evidence type="ECO:0000256" key="3">
    <source>
        <dbReference type="ARBA" id="ARBA00022960"/>
    </source>
</evidence>
<comment type="subcellular location">
    <subcellularLocation>
        <location evidence="6">Cytoplasm</location>
    </subcellularLocation>
</comment>
<dbReference type="Pfam" id="PF14804">
    <property type="entry name" value="Jag_N"/>
    <property type="match status" value="1"/>
</dbReference>
<dbReference type="GO" id="GO:0008360">
    <property type="term" value="P:regulation of cell shape"/>
    <property type="evidence" value="ECO:0007669"/>
    <property type="project" value="UniProtKB-KW"/>
</dbReference>
<dbReference type="Proteomes" id="UP000318937">
    <property type="component" value="Unassembled WGS sequence"/>
</dbReference>
<dbReference type="Pfam" id="PF13083">
    <property type="entry name" value="KH_KhpA-B"/>
    <property type="match status" value="1"/>
</dbReference>
<dbReference type="Pfam" id="PF01424">
    <property type="entry name" value="R3H"/>
    <property type="match status" value="1"/>
</dbReference>
<evidence type="ECO:0000259" key="7">
    <source>
        <dbReference type="PROSITE" id="PS51061"/>
    </source>
</evidence>
<reference evidence="8 9" key="1">
    <citation type="submission" date="2019-05" db="EMBL/GenBank/DDBJ databases">
        <title>Psychrobacillus vulpis sp. nov., a new species isolated from feces of a red fox that inhabits in The Tablas de Daimiel Natural Park, Albacete, Spain.</title>
        <authorList>
            <person name="Rodriguez M."/>
            <person name="Reina J.C."/>
            <person name="Bejar V."/>
            <person name="Llamas I."/>
        </authorList>
    </citation>
    <scope>NUCLEOTIDE SEQUENCE [LARGE SCALE GENOMIC DNA]</scope>
    <source>
        <strain evidence="8 9">NHI-2</strain>
    </source>
</reference>
<dbReference type="RefSeq" id="WP_142608036.1">
    <property type="nucleotide sequence ID" value="NZ_VDGG01000031.1"/>
</dbReference>
<gene>
    <name evidence="6" type="primary">khpB</name>
    <name evidence="6" type="synonym">eloR</name>
    <name evidence="8" type="ORF">FG383_14115</name>
</gene>
<dbReference type="EMBL" id="VDGG01000031">
    <property type="protein sequence ID" value="TQR11511.1"/>
    <property type="molecule type" value="Genomic_DNA"/>
</dbReference>
<comment type="function">
    <text evidence="6">A probable RNA chaperone. Forms a complex with KhpA which binds to cellular RNA and controls its expression. Plays a role in peptidoglycan (PG) homeostasis and cell length regulation.</text>
</comment>
<dbReference type="InterPro" id="IPR039247">
    <property type="entry name" value="KhpB"/>
</dbReference>
<dbReference type="GO" id="GO:0071555">
    <property type="term" value="P:cell wall organization"/>
    <property type="evidence" value="ECO:0007669"/>
    <property type="project" value="UniProtKB-KW"/>
</dbReference>
<comment type="subunit">
    <text evidence="6">Forms a complex with KhpA.</text>
</comment>
<dbReference type="PANTHER" id="PTHR35800:SF1">
    <property type="entry name" value="RNA-BINDING PROTEIN KHPB"/>
    <property type="match status" value="1"/>
</dbReference>
<evidence type="ECO:0000256" key="1">
    <source>
        <dbReference type="ARBA" id="ARBA00022490"/>
    </source>
</evidence>
<name>A0A544T247_9BACI</name>
<keyword evidence="4 6" id="KW-0143">Chaperone</keyword>
<dbReference type="NCBIfam" id="NF041568">
    <property type="entry name" value="Jag_EloR"/>
    <property type="match status" value="1"/>
</dbReference>
<keyword evidence="1 6" id="KW-0963">Cytoplasm</keyword>
<organism evidence="8 9">
    <name type="scientific">Psychrobacillus soli</name>
    <dbReference type="NCBI Taxonomy" id="1543965"/>
    <lineage>
        <taxon>Bacteria</taxon>
        <taxon>Bacillati</taxon>
        <taxon>Bacillota</taxon>
        <taxon>Bacilli</taxon>
        <taxon>Bacillales</taxon>
        <taxon>Bacillaceae</taxon>
        <taxon>Psychrobacillus</taxon>
    </lineage>
</organism>
<keyword evidence="3 6" id="KW-0133">Cell shape</keyword>
<dbReference type="InterPro" id="IPR036867">
    <property type="entry name" value="R3H_dom_sf"/>
</dbReference>
<dbReference type="CDD" id="cd02644">
    <property type="entry name" value="R3H_jag"/>
    <property type="match status" value="1"/>
</dbReference>
<evidence type="ECO:0000256" key="2">
    <source>
        <dbReference type="ARBA" id="ARBA00022884"/>
    </source>
</evidence>
<comment type="caution">
    <text evidence="6">Lacks conserved residue(s) required for the propagation of feature annotation.</text>
</comment>
<feature type="domain" description="R3H" evidence="7">
    <location>
        <begin position="183"/>
        <end position="249"/>
    </location>
</feature>
<evidence type="ECO:0000313" key="8">
    <source>
        <dbReference type="EMBL" id="TQR11511.1"/>
    </source>
</evidence>
<dbReference type="InterPro" id="IPR001374">
    <property type="entry name" value="R3H_dom"/>
</dbReference>
<dbReference type="Gene3D" id="3.30.30.80">
    <property type="entry name" value="probable RNA-binding protein from clostridium symbiosum atcc 14940"/>
    <property type="match status" value="1"/>
</dbReference>
<evidence type="ECO:0000256" key="6">
    <source>
        <dbReference type="HAMAP-Rule" id="MF_00867"/>
    </source>
</evidence>
<dbReference type="InterPro" id="IPR038008">
    <property type="entry name" value="Jag_KH"/>
</dbReference>
<keyword evidence="5 6" id="KW-0961">Cell wall biogenesis/degradation</keyword>
<dbReference type="InterPro" id="IPR015946">
    <property type="entry name" value="KH_dom-like_a/b"/>
</dbReference>
<dbReference type="Gene3D" id="3.30.300.20">
    <property type="match status" value="1"/>
</dbReference>
<protein>
    <recommendedName>
        <fullName evidence="6">RNA-binding protein KhpB</fullName>
    </recommendedName>
    <alternativeName>
        <fullName evidence="6">RNA-binding protein EloR</fullName>
    </alternativeName>
</protein>
<comment type="similarity">
    <text evidence="6">Belongs to the KhpB RNA-binding protein family.</text>
</comment>
<dbReference type="GO" id="GO:0009252">
    <property type="term" value="P:peptidoglycan biosynthetic process"/>
    <property type="evidence" value="ECO:0007669"/>
    <property type="project" value="UniProtKB-UniRule"/>
</dbReference>
<comment type="caution">
    <text evidence="8">The sequence shown here is derived from an EMBL/GenBank/DDBJ whole genome shotgun (WGS) entry which is preliminary data.</text>
</comment>
<dbReference type="GO" id="GO:0003723">
    <property type="term" value="F:RNA binding"/>
    <property type="evidence" value="ECO:0007669"/>
    <property type="project" value="UniProtKB-UniRule"/>
</dbReference>
<dbReference type="GO" id="GO:0005737">
    <property type="term" value="C:cytoplasm"/>
    <property type="evidence" value="ECO:0007669"/>
    <property type="project" value="UniProtKB-SubCell"/>
</dbReference>
<evidence type="ECO:0000256" key="4">
    <source>
        <dbReference type="ARBA" id="ARBA00023186"/>
    </source>
</evidence>
<dbReference type="AlphaFoldDB" id="A0A544T247"/>
<dbReference type="CDD" id="cd02414">
    <property type="entry name" value="KH-II_Jag"/>
    <property type="match status" value="1"/>
</dbReference>
<dbReference type="SMART" id="SM01245">
    <property type="entry name" value="Jag_N"/>
    <property type="match status" value="1"/>
</dbReference>
<sequence>MNQITQTAPTKEEAITIALEKLGVSKQDVSITVVEEGKKGFLGFGVKPAVVQVTVLKREVVEEVPKKEIIEAEEIKQVHDVEVNMPLVEDELPKKEQTNELAVEETIQYINEIAKEMKIDDLVITEKREGKFIHLHLNSEKAALLIGKRGQTLNALENLSQLVANKFSNSFIIIKLDVGDYRERRRESLEQLAERMADKAVRTGKKVEFEPMSSFERKIIHHALSVRVDIETYSVGTDPNRYLVIEPIK</sequence>
<dbReference type="PANTHER" id="PTHR35800">
    <property type="entry name" value="PROTEIN JAG"/>
    <property type="match status" value="1"/>
</dbReference>
<proteinExistence type="inferred from homology"/>
<dbReference type="InterPro" id="IPR038247">
    <property type="entry name" value="Jag_N_dom_sf"/>
</dbReference>
<keyword evidence="2 6" id="KW-0694">RNA-binding</keyword>
<dbReference type="InterPro" id="IPR032782">
    <property type="entry name" value="KhpB_N"/>
</dbReference>
<dbReference type="SUPFAM" id="SSF82708">
    <property type="entry name" value="R3H domain"/>
    <property type="match status" value="1"/>
</dbReference>
<dbReference type="PROSITE" id="PS51061">
    <property type="entry name" value="R3H"/>
    <property type="match status" value="1"/>
</dbReference>
<dbReference type="Gene3D" id="3.30.1370.50">
    <property type="entry name" value="R3H-like domain"/>
    <property type="match status" value="1"/>
</dbReference>
<keyword evidence="9" id="KW-1185">Reference proteome</keyword>
<dbReference type="InterPro" id="IPR034079">
    <property type="entry name" value="R3H_KhpB"/>
</dbReference>
<dbReference type="HAMAP" id="MF_00867">
    <property type="entry name" value="KhpB"/>
    <property type="match status" value="1"/>
</dbReference>
<evidence type="ECO:0000256" key="5">
    <source>
        <dbReference type="ARBA" id="ARBA00023316"/>
    </source>
</evidence>
<comment type="domain">
    <text evidence="6">Has an N-terminal Jag-N domain and 2 RNA-binding domains (KH and R3H).</text>
</comment>
<evidence type="ECO:0000313" key="9">
    <source>
        <dbReference type="Proteomes" id="UP000318937"/>
    </source>
</evidence>
<accession>A0A544T247</accession>
<dbReference type="SMART" id="SM00393">
    <property type="entry name" value="R3H"/>
    <property type="match status" value="1"/>
</dbReference>